<dbReference type="GeneID" id="98664618"/>
<organism evidence="2 3">
    <name type="scientific">Celeribacter halophilus</name>
    <dbReference type="NCBI Taxonomy" id="576117"/>
    <lineage>
        <taxon>Bacteria</taxon>
        <taxon>Pseudomonadati</taxon>
        <taxon>Pseudomonadota</taxon>
        <taxon>Alphaproteobacteria</taxon>
        <taxon>Rhodobacterales</taxon>
        <taxon>Roseobacteraceae</taxon>
        <taxon>Celeribacter</taxon>
    </lineage>
</organism>
<evidence type="ECO:0000313" key="2">
    <source>
        <dbReference type="EMBL" id="SFJ36067.1"/>
    </source>
</evidence>
<dbReference type="AlphaFoldDB" id="A0A1I3QSJ5"/>
<accession>A0A1I3QSJ5</accession>
<feature type="chain" id="PRO_5010176642" description="DUF4397 domain-containing protein" evidence="1">
    <location>
        <begin position="24"/>
        <end position="114"/>
    </location>
</feature>
<protein>
    <recommendedName>
        <fullName evidence="4">DUF4397 domain-containing protein</fullName>
    </recommendedName>
</protein>
<keyword evidence="1" id="KW-0732">Signal</keyword>
<proteinExistence type="predicted"/>
<evidence type="ECO:0000313" key="3">
    <source>
        <dbReference type="Proteomes" id="UP000183299"/>
    </source>
</evidence>
<gene>
    <name evidence="2" type="ORF">SAMN04488138_10456</name>
</gene>
<evidence type="ECO:0008006" key="4">
    <source>
        <dbReference type="Google" id="ProtNLM"/>
    </source>
</evidence>
<dbReference type="Proteomes" id="UP000183299">
    <property type="component" value="Unassembled WGS sequence"/>
</dbReference>
<keyword evidence="3" id="KW-1185">Reference proteome</keyword>
<dbReference type="RefSeq" id="WP_074914004.1">
    <property type="nucleotide sequence ID" value="NZ_FORY01000004.1"/>
</dbReference>
<evidence type="ECO:0000256" key="1">
    <source>
        <dbReference type="SAM" id="SignalP"/>
    </source>
</evidence>
<feature type="signal peptide" evidence="1">
    <location>
        <begin position="1"/>
        <end position="23"/>
    </location>
</feature>
<sequence length="114" mass="11417">MTFSLKTLTAAAIVAVAGTAAVAGPNYIIPGNQSATKTVANVELVRAEAPATLEVYSVHGGERVALLGSADVNAGANTDVKVSLDAGAAQSNLEFVLVGSNGATLADKSINNYQ</sequence>
<name>A0A1I3QSJ5_9RHOB</name>
<dbReference type="EMBL" id="FORY01000004">
    <property type="protein sequence ID" value="SFJ36067.1"/>
    <property type="molecule type" value="Genomic_DNA"/>
</dbReference>
<dbReference type="OrthoDB" id="7876219at2"/>
<reference evidence="2 3" key="1">
    <citation type="submission" date="2016-10" db="EMBL/GenBank/DDBJ databases">
        <authorList>
            <person name="de Groot N.N."/>
        </authorList>
    </citation>
    <scope>NUCLEOTIDE SEQUENCE [LARGE SCALE GENOMIC DNA]</scope>
    <source>
        <strain evidence="2 3">CGMCC 1.8891</strain>
    </source>
</reference>